<dbReference type="GO" id="GO:0003676">
    <property type="term" value="F:nucleic acid binding"/>
    <property type="evidence" value="ECO:0007669"/>
    <property type="project" value="InterPro"/>
</dbReference>
<dbReference type="PIRSF" id="PIRSF002599">
    <property type="entry name" value="Cold_shock_A"/>
    <property type="match status" value="1"/>
</dbReference>
<proteinExistence type="predicted"/>
<name>A0A2K2FFE4_9CLOT</name>
<evidence type="ECO:0008006" key="4">
    <source>
        <dbReference type="Google" id="ProtNLM"/>
    </source>
</evidence>
<keyword evidence="3" id="KW-1185">Reference proteome</keyword>
<dbReference type="RefSeq" id="WP_103081343.1">
    <property type="nucleotide sequence ID" value="NZ_JBAIZC010000046.1"/>
</dbReference>
<keyword evidence="1" id="KW-0812">Transmembrane</keyword>
<dbReference type="KEGG" id="cthd:CDO33_14750"/>
<evidence type="ECO:0000313" key="3">
    <source>
        <dbReference type="Proteomes" id="UP000236151"/>
    </source>
</evidence>
<evidence type="ECO:0000256" key="1">
    <source>
        <dbReference type="SAM" id="Phobius"/>
    </source>
</evidence>
<feature type="transmembrane region" description="Helical" evidence="1">
    <location>
        <begin position="7"/>
        <end position="25"/>
    </location>
</feature>
<dbReference type="InterPro" id="IPR012156">
    <property type="entry name" value="Cold_shock_CspA"/>
</dbReference>
<feature type="transmembrane region" description="Helical" evidence="1">
    <location>
        <begin position="45"/>
        <end position="65"/>
    </location>
</feature>
<dbReference type="AlphaFoldDB" id="A0A2K2FFE4"/>
<reference evidence="3" key="1">
    <citation type="submission" date="2017-06" db="EMBL/GenBank/DDBJ databases">
        <title>Investigating the central metabolism of Clostridium thermosuccinogenes.</title>
        <authorList>
            <person name="Koendjbiharie J.G."/>
            <person name="Van Kranenburg R."/>
            <person name="Vriesendorp B."/>
        </authorList>
    </citation>
    <scope>NUCLEOTIDE SEQUENCE [LARGE SCALE GENOMIC DNA]</scope>
    <source>
        <strain evidence="3">DSM 5806</strain>
    </source>
</reference>
<accession>A0A2K2FFE4</accession>
<comment type="caution">
    <text evidence="2">The sequence shown here is derived from an EMBL/GenBank/DDBJ whole genome shotgun (WGS) entry which is preliminary data.</text>
</comment>
<dbReference type="Proteomes" id="UP000236151">
    <property type="component" value="Unassembled WGS sequence"/>
</dbReference>
<dbReference type="OrthoDB" id="1698854at2"/>
<gene>
    <name evidence="2" type="ORF">CDQ84_08455</name>
</gene>
<dbReference type="Pfam" id="PF06961">
    <property type="entry name" value="DUF1294"/>
    <property type="match status" value="1"/>
</dbReference>
<sequence>MIIAGINVNQIVLAVLILLNIYGFSMAGLDKSRARKKLWRIPEQSFFAVSLLGGSIGVYLGLLFFRHKTRHKHFMLGIPAIIIIQVLAALYLLDFTLF</sequence>
<protein>
    <recommendedName>
        <fullName evidence="4">DUF1294 domain-containing protein</fullName>
    </recommendedName>
</protein>
<keyword evidence="1" id="KW-0472">Membrane</keyword>
<feature type="transmembrane region" description="Helical" evidence="1">
    <location>
        <begin position="74"/>
        <end position="93"/>
    </location>
</feature>
<keyword evidence="1" id="KW-1133">Transmembrane helix</keyword>
<evidence type="ECO:0000313" key="2">
    <source>
        <dbReference type="EMBL" id="PNT99527.1"/>
    </source>
</evidence>
<dbReference type="InterPro" id="IPR010718">
    <property type="entry name" value="DUF1294"/>
</dbReference>
<organism evidence="2 3">
    <name type="scientific">Clostridium thermosuccinogenes</name>
    <dbReference type="NCBI Taxonomy" id="84032"/>
    <lineage>
        <taxon>Bacteria</taxon>
        <taxon>Bacillati</taxon>
        <taxon>Bacillota</taxon>
        <taxon>Clostridia</taxon>
        <taxon>Eubacteriales</taxon>
        <taxon>Clostridiaceae</taxon>
        <taxon>Clostridium</taxon>
    </lineage>
</organism>
<dbReference type="EMBL" id="NIOJ01000018">
    <property type="protein sequence ID" value="PNT99527.1"/>
    <property type="molecule type" value="Genomic_DNA"/>
</dbReference>